<comment type="caution">
    <text evidence="1">The sequence shown here is derived from an EMBL/GenBank/DDBJ whole genome shotgun (WGS) entry which is preliminary data.</text>
</comment>
<protein>
    <recommendedName>
        <fullName evidence="3">Reverse transcriptase zinc-binding domain-containing protein</fullName>
    </recommendedName>
</protein>
<proteinExistence type="predicted"/>
<sequence>MGHAFVGEYRARFRRDDDPSCLCGLPIQTISHVLRDCHLYTEARNPLRKVSSPILNQVIFGTLAGLTALANFLNSSNAFAL</sequence>
<organism evidence="1 2">
    <name type="scientific">Thanatephorus cucumeris (strain AG1-IB / isolate 7/3/14)</name>
    <name type="common">Lettuce bottom rot fungus</name>
    <name type="synonym">Rhizoctonia solani</name>
    <dbReference type="NCBI Taxonomy" id="1108050"/>
    <lineage>
        <taxon>Eukaryota</taxon>
        <taxon>Fungi</taxon>
        <taxon>Dikarya</taxon>
        <taxon>Basidiomycota</taxon>
        <taxon>Agaricomycotina</taxon>
        <taxon>Agaricomycetes</taxon>
        <taxon>Cantharellales</taxon>
        <taxon>Ceratobasidiaceae</taxon>
        <taxon>Rhizoctonia</taxon>
        <taxon>Rhizoctonia solani AG-1</taxon>
    </lineage>
</organism>
<dbReference type="Proteomes" id="UP000012065">
    <property type="component" value="Unassembled WGS sequence"/>
</dbReference>
<dbReference type="AlphaFoldDB" id="M5CG54"/>
<name>M5CG54_THACB</name>
<accession>M5CG54</accession>
<evidence type="ECO:0008006" key="3">
    <source>
        <dbReference type="Google" id="ProtNLM"/>
    </source>
</evidence>
<evidence type="ECO:0000313" key="1">
    <source>
        <dbReference type="EMBL" id="CCO35522.1"/>
    </source>
</evidence>
<dbReference type="HOGENOM" id="CLU_163773_0_0_1"/>
<reference evidence="1 2" key="1">
    <citation type="journal article" date="2013" name="J. Biotechnol.">
        <title>Establishment and interpretation of the genome sequence of the phytopathogenic fungus Rhizoctonia solani AG1-IB isolate 7/3/14.</title>
        <authorList>
            <person name="Wibberg D.W."/>
            <person name="Jelonek L.J."/>
            <person name="Rupp O.R."/>
            <person name="Hennig M.H."/>
            <person name="Eikmeyer F.E."/>
            <person name="Goesmann A.G."/>
            <person name="Hartmann A.H."/>
            <person name="Borriss R.B."/>
            <person name="Grosch R.G."/>
            <person name="Puehler A.P."/>
            <person name="Schlueter A.S."/>
        </authorList>
    </citation>
    <scope>NUCLEOTIDE SEQUENCE [LARGE SCALE GENOMIC DNA]</scope>
    <source>
        <strain evidence="2">AG1-IB / isolate 7/3/14</strain>
    </source>
</reference>
<evidence type="ECO:0000313" key="2">
    <source>
        <dbReference type="Proteomes" id="UP000012065"/>
    </source>
</evidence>
<gene>
    <name evidence="1" type="ORF">BN14_09640</name>
</gene>
<dbReference type="EMBL" id="CAOJ01014726">
    <property type="protein sequence ID" value="CCO35522.1"/>
    <property type="molecule type" value="Genomic_DNA"/>
</dbReference>